<proteinExistence type="predicted"/>
<protein>
    <submittedName>
        <fullName evidence="2">Uncharacterized protein</fullName>
    </submittedName>
</protein>
<evidence type="ECO:0000313" key="1">
    <source>
        <dbReference type="Proteomes" id="UP000887565"/>
    </source>
</evidence>
<evidence type="ECO:0000313" key="2">
    <source>
        <dbReference type="WBParaSite" id="nRc.2.0.1.t20384-RA"/>
    </source>
</evidence>
<keyword evidence="1" id="KW-1185">Reference proteome</keyword>
<reference evidence="2" key="1">
    <citation type="submission" date="2022-11" db="UniProtKB">
        <authorList>
            <consortium name="WormBaseParasite"/>
        </authorList>
    </citation>
    <scope>IDENTIFICATION</scope>
</reference>
<sequence length="206" mass="24014">MQLEEHMTSTYKMPKNRQTPAKKVLSAINTCKRFLEVNFEKFGEELLAWASFPYVGLRNLDKHGLVALAAQWHALLFRNMSDTYHTILRNSQLPPVSYRNGVMSVCLPEKGTSNRYVIYNIPRKRTAGYHLLLAHRRNDLVINQLIYPDRNPVLKPTKLTLQNILHDIKEDLSIRKDVSFITEYLEVMGQFLKMQGIRTKEHLEAF</sequence>
<name>A0A915J2N8_ROMCU</name>
<dbReference type="WBParaSite" id="nRc.2.0.1.t20384-RA">
    <property type="protein sequence ID" value="nRc.2.0.1.t20384-RA"/>
    <property type="gene ID" value="nRc.2.0.1.g20384"/>
</dbReference>
<dbReference type="AlphaFoldDB" id="A0A915J2N8"/>
<organism evidence="1 2">
    <name type="scientific">Romanomermis culicivorax</name>
    <name type="common">Nematode worm</name>
    <dbReference type="NCBI Taxonomy" id="13658"/>
    <lineage>
        <taxon>Eukaryota</taxon>
        <taxon>Metazoa</taxon>
        <taxon>Ecdysozoa</taxon>
        <taxon>Nematoda</taxon>
        <taxon>Enoplea</taxon>
        <taxon>Dorylaimia</taxon>
        <taxon>Mermithida</taxon>
        <taxon>Mermithoidea</taxon>
        <taxon>Mermithidae</taxon>
        <taxon>Romanomermis</taxon>
    </lineage>
</organism>
<accession>A0A915J2N8</accession>
<dbReference type="Proteomes" id="UP000887565">
    <property type="component" value="Unplaced"/>
</dbReference>